<protein>
    <submittedName>
        <fullName evidence="2">Uncharacterized protein</fullName>
    </submittedName>
</protein>
<evidence type="ECO:0000256" key="1">
    <source>
        <dbReference type="SAM" id="MobiDB-lite"/>
    </source>
</evidence>
<evidence type="ECO:0000313" key="2">
    <source>
        <dbReference type="EMBL" id="VVQ01971.1"/>
    </source>
</evidence>
<dbReference type="EMBL" id="CABVJF010000009">
    <property type="protein sequence ID" value="VVQ01971.1"/>
    <property type="molecule type" value="Genomic_DNA"/>
</dbReference>
<dbReference type="AlphaFoldDB" id="A0A5E7TUB8"/>
<sequence length="57" mass="6263">MSTIKSNEGQVTIPEPIREEEDQAGEAGVSDRFEAVRGKADIKGRTDDLMTLLRGED</sequence>
<accession>A0A5E7TUB8</accession>
<gene>
    <name evidence="2" type="ORF">PS928_02641</name>
</gene>
<dbReference type="RefSeq" id="WP_128870039.1">
    <property type="nucleotide sequence ID" value="NZ_CABVJF010000009.1"/>
</dbReference>
<dbReference type="Proteomes" id="UP000381378">
    <property type="component" value="Unassembled WGS sequence"/>
</dbReference>
<feature type="compositionally biased region" description="Polar residues" evidence="1">
    <location>
        <begin position="1"/>
        <end position="10"/>
    </location>
</feature>
<feature type="region of interest" description="Disordered" evidence="1">
    <location>
        <begin position="1"/>
        <end position="29"/>
    </location>
</feature>
<organism evidence="2 3">
    <name type="scientific">Pseudomonas fluorescens</name>
    <dbReference type="NCBI Taxonomy" id="294"/>
    <lineage>
        <taxon>Bacteria</taxon>
        <taxon>Pseudomonadati</taxon>
        <taxon>Pseudomonadota</taxon>
        <taxon>Gammaproteobacteria</taxon>
        <taxon>Pseudomonadales</taxon>
        <taxon>Pseudomonadaceae</taxon>
        <taxon>Pseudomonas</taxon>
    </lineage>
</organism>
<name>A0A5E7TUB8_PSEFL</name>
<reference evidence="2 3" key="1">
    <citation type="submission" date="2019-09" db="EMBL/GenBank/DDBJ databases">
        <authorList>
            <person name="Chandra G."/>
            <person name="Truman W A."/>
        </authorList>
    </citation>
    <scope>NUCLEOTIDE SEQUENCE [LARGE SCALE GENOMIC DNA]</scope>
    <source>
        <strain evidence="2">PS928</strain>
    </source>
</reference>
<dbReference type="OrthoDB" id="9809003at2"/>
<evidence type="ECO:0000313" key="3">
    <source>
        <dbReference type="Proteomes" id="UP000381378"/>
    </source>
</evidence>
<proteinExistence type="predicted"/>